<dbReference type="InParanoid" id="F0XGE5"/>
<proteinExistence type="predicted"/>
<evidence type="ECO:0000313" key="2">
    <source>
        <dbReference type="Proteomes" id="UP000007796"/>
    </source>
</evidence>
<name>F0XGE5_GROCL</name>
<sequence>MAPVRGRQRTARLGAAHGRRGPHAVFWLYEGKTHFDLLDNRDEMFANLVPKWDGEPSYARAGRNDGIW</sequence>
<dbReference type="RefSeq" id="XP_014172079.1">
    <property type="nucleotide sequence ID" value="XM_014316604.1"/>
</dbReference>
<gene>
    <name evidence="1" type="ORF">CMQ_2526</name>
</gene>
<dbReference type="EMBL" id="GL629769">
    <property type="protein sequence ID" value="EFX02597.1"/>
    <property type="molecule type" value="Genomic_DNA"/>
</dbReference>
<dbReference type="AlphaFoldDB" id="F0XGE5"/>
<organism evidence="2">
    <name type="scientific">Grosmannia clavigera (strain kw1407 / UAMH 11150)</name>
    <name type="common">Blue stain fungus</name>
    <name type="synonym">Graphiocladiella clavigera</name>
    <dbReference type="NCBI Taxonomy" id="655863"/>
    <lineage>
        <taxon>Eukaryota</taxon>
        <taxon>Fungi</taxon>
        <taxon>Dikarya</taxon>
        <taxon>Ascomycota</taxon>
        <taxon>Pezizomycotina</taxon>
        <taxon>Sordariomycetes</taxon>
        <taxon>Sordariomycetidae</taxon>
        <taxon>Ophiostomatales</taxon>
        <taxon>Ophiostomataceae</taxon>
        <taxon>Leptographium</taxon>
    </lineage>
</organism>
<dbReference type="HOGENOM" id="CLU_2794185_0_0_1"/>
<dbReference type="GeneID" id="25975525"/>
<keyword evidence="2" id="KW-1185">Reference proteome</keyword>
<protein>
    <submittedName>
        <fullName evidence="1">Uncharacterized protein</fullName>
    </submittedName>
</protein>
<evidence type="ECO:0000313" key="1">
    <source>
        <dbReference type="EMBL" id="EFX02597.1"/>
    </source>
</evidence>
<reference evidence="1 2" key="1">
    <citation type="journal article" date="2011" name="Proc. Natl. Acad. Sci. U.S.A.">
        <title>Genome and transcriptome analyses of the mountain pine beetle-fungal symbiont Grosmannia clavigera, a lodgepole pine pathogen.</title>
        <authorList>
            <person name="DiGuistini S."/>
            <person name="Wang Y."/>
            <person name="Liao N.Y."/>
            <person name="Taylor G."/>
            <person name="Tanguay P."/>
            <person name="Feau N."/>
            <person name="Henrissat B."/>
            <person name="Chan S.K."/>
            <person name="Hesse-Orce U."/>
            <person name="Alamouti S.M."/>
            <person name="Tsui C.K.M."/>
            <person name="Docking R.T."/>
            <person name="Levasseur A."/>
            <person name="Haridas S."/>
            <person name="Robertson G."/>
            <person name="Birol I."/>
            <person name="Holt R.A."/>
            <person name="Marra M.A."/>
            <person name="Hamelin R.C."/>
            <person name="Hirst M."/>
            <person name="Jones S.J.M."/>
            <person name="Bohlmann J."/>
            <person name="Breuil C."/>
        </authorList>
    </citation>
    <scope>NUCLEOTIDE SEQUENCE [LARGE SCALE GENOMIC DNA]</scope>
    <source>
        <strain evidence="2">kw1407 / UAMH 11150</strain>
    </source>
</reference>
<dbReference type="Proteomes" id="UP000007796">
    <property type="component" value="Unassembled WGS sequence"/>
</dbReference>
<accession>F0XGE5</accession>